<name>A0A6C0LMN3_9ZZZZ</name>
<evidence type="ECO:0000313" key="1">
    <source>
        <dbReference type="EMBL" id="QHU32019.1"/>
    </source>
</evidence>
<accession>A0A6C0LMN3</accession>
<dbReference type="AlphaFoldDB" id="A0A6C0LMN3"/>
<protein>
    <submittedName>
        <fullName evidence="1">Uncharacterized protein</fullName>
    </submittedName>
</protein>
<reference evidence="1" key="1">
    <citation type="journal article" date="2020" name="Nature">
        <title>Giant virus diversity and host interactions through global metagenomics.</title>
        <authorList>
            <person name="Schulz F."/>
            <person name="Roux S."/>
            <person name="Paez-Espino D."/>
            <person name="Jungbluth S."/>
            <person name="Walsh D.A."/>
            <person name="Denef V.J."/>
            <person name="McMahon K.D."/>
            <person name="Konstantinidis K.T."/>
            <person name="Eloe-Fadrosh E.A."/>
            <person name="Kyrpides N.C."/>
            <person name="Woyke T."/>
        </authorList>
    </citation>
    <scope>NUCLEOTIDE SEQUENCE</scope>
    <source>
        <strain evidence="1">GVMAG-M-3300027963-41</strain>
    </source>
</reference>
<sequence>MANLLTAFNTKLFEFVEELADTYPEEKDIASALDSLRLLKKVNPKLIHSGFMDYIYPDFHEPVMNEDETTLIAKAKDMTTGAYKDYAVAYIIFDRHWVNMTEANKKAIWNWCKVIVILGRRAAGMP</sequence>
<organism evidence="1">
    <name type="scientific">viral metagenome</name>
    <dbReference type="NCBI Taxonomy" id="1070528"/>
    <lineage>
        <taxon>unclassified sequences</taxon>
        <taxon>metagenomes</taxon>
        <taxon>organismal metagenomes</taxon>
    </lineage>
</organism>
<proteinExistence type="predicted"/>
<dbReference type="EMBL" id="MN740534">
    <property type="protein sequence ID" value="QHU32019.1"/>
    <property type="molecule type" value="Genomic_DNA"/>
</dbReference>